<keyword evidence="3" id="KW-0001">2Fe-2S</keyword>
<evidence type="ECO:0000256" key="1">
    <source>
        <dbReference type="ARBA" id="ARBA00007023"/>
    </source>
</evidence>
<dbReference type="InterPro" id="IPR006657">
    <property type="entry name" value="MoPterin_dinucl-bd_dom"/>
</dbReference>
<dbReference type="SMART" id="SM00926">
    <property type="entry name" value="Molybdop_Fe4S4"/>
    <property type="match status" value="1"/>
</dbReference>
<dbReference type="SUPFAM" id="SSF54862">
    <property type="entry name" value="4Fe-4S ferredoxins"/>
    <property type="match status" value="1"/>
</dbReference>
<comment type="similarity">
    <text evidence="1">In the C-terminal section; belongs to the prokaryotic molybdopterin-containing oxidoreductase family.</text>
</comment>
<dbReference type="PROSITE" id="PS00198">
    <property type="entry name" value="4FE4S_FER_1"/>
    <property type="match status" value="1"/>
</dbReference>
<dbReference type="EC" id="1.17.1.9" evidence="13"/>
<dbReference type="Pfam" id="PF00384">
    <property type="entry name" value="Molybdopterin"/>
    <property type="match status" value="1"/>
</dbReference>
<evidence type="ECO:0000259" key="11">
    <source>
        <dbReference type="PROSITE" id="PS51669"/>
    </source>
</evidence>
<evidence type="ECO:0000313" key="13">
    <source>
        <dbReference type="EMBL" id="MDX8335907.1"/>
    </source>
</evidence>
<dbReference type="PANTHER" id="PTHR43105">
    <property type="entry name" value="RESPIRATORY NITRATE REDUCTASE"/>
    <property type="match status" value="1"/>
</dbReference>
<dbReference type="InterPro" id="IPR041924">
    <property type="entry name" value="Formate_Dh-H_N"/>
</dbReference>
<keyword evidence="8" id="KW-0411">Iron-sulfur</keyword>
<dbReference type="Proteomes" id="UP001279681">
    <property type="component" value="Unassembled WGS sequence"/>
</dbReference>
<dbReference type="Gene3D" id="3.40.50.740">
    <property type="match status" value="1"/>
</dbReference>
<accession>A0ABU4W8Q7</accession>
<dbReference type="SUPFAM" id="SSF50692">
    <property type="entry name" value="ADC-like"/>
    <property type="match status" value="1"/>
</dbReference>
<evidence type="ECO:0000256" key="2">
    <source>
        <dbReference type="ARBA" id="ARBA00022485"/>
    </source>
</evidence>
<feature type="domain" description="4Fe-4S ferredoxin-type" evidence="10">
    <location>
        <begin position="135"/>
        <end position="168"/>
    </location>
</feature>
<feature type="domain" description="4Fe-4S His(Cys)3-ligated-type" evidence="12">
    <location>
        <begin position="77"/>
        <end position="116"/>
    </location>
</feature>
<protein>
    <submittedName>
        <fullName evidence="13">Formate dehydrogenase subunit alpha</fullName>
        <ecNumber evidence="13">1.17.1.9</ecNumber>
    </submittedName>
</protein>
<dbReference type="Pfam" id="PF10588">
    <property type="entry name" value="NADH-G_4Fe-4S_3"/>
    <property type="match status" value="1"/>
</dbReference>
<feature type="domain" description="4Fe-4S ferredoxin-type" evidence="10">
    <location>
        <begin position="178"/>
        <end position="209"/>
    </location>
</feature>
<dbReference type="Gene3D" id="3.40.228.10">
    <property type="entry name" value="Dimethylsulfoxide Reductase, domain 2"/>
    <property type="match status" value="1"/>
</dbReference>
<dbReference type="SMART" id="SM00929">
    <property type="entry name" value="NADH-G_4Fe-4S_3"/>
    <property type="match status" value="1"/>
</dbReference>
<dbReference type="Pfam" id="PF01568">
    <property type="entry name" value="Molydop_binding"/>
    <property type="match status" value="1"/>
</dbReference>
<sequence>MVDVTIDGKVYSVDETISLLEILQSLKLEIPTFCRDERSEEKLGICGMCAVSIDGTVTKSCKTKPAEGMVVNTAAPEVIENRKKLLQKYIDNHHVNCLVCEKAGHCKLQEYCFKYGIDKTIPNSLDLLPIDDSNPFFKIDPNKCIGCGKCAQICRNLQCNHALKLKNTNGKMHTWANKAENINSSPCVSCGNCVSQCPTAGLLPKYKNSFRHWETTTVKTTCGYCGIGCQINFEVKDNTIVESHPVLVKPNLGLLCVKGKFGFSYINHPDRLTHPLIKENGVFRKASWDEAFNLITTKLKETTKVYGSEAIGAFSSGKCTNEENYLFQKFFRGVLKTNNVDHCSRLCHSSSSAALGKTLGYGAMSNSVHEGFDSKVILISGENIRETHPVLGAKVKHAVQNGAKLIVIDVRDIDLSEIAQVFLKINPGTDIALVNAVINVIISEELYDKEYVSNNTIGFEALKESVKDYTPEYAEKICGILKKDIIEAARIYSSDVATTYLGMGNTQHINGSDNVTALSNLALICGNIGKERGGVNPLRGQNNAQGACDMGAFPDIYPGYQKVDDLEVKEKMEKFWNVENLSPLSGITVVEMINKIAKNEMKFLYVMGENPLMTDPNLHHVRSAIKNLDLLVVQDIFLTETAQMADVVLPASCFAEKEGTFTNTGRRIQRVRQVVTPPGEVKIDLDIILELMKRMGYNQENKTPETIFNELCEITPLYNGFTYPLIENEGVQWPLVDGKGTEFLYQDLKDLKKKFSLIPVELTNSVEVINDEYPYYFTSGRVLYQYHTRSMSGRVDGLNEKCPEAYAEMNSKLLEEISKKDGDMVTIKSRRGEITVKIKLREGIKDGLIFVPFHFSNALVNDLTESEFLEPVSKTPEYKICPVKLI</sequence>
<dbReference type="PROSITE" id="PS51839">
    <property type="entry name" value="4FE4S_HC3"/>
    <property type="match status" value="1"/>
</dbReference>
<dbReference type="Pfam" id="PF04879">
    <property type="entry name" value="Molybdop_Fe4S4"/>
    <property type="match status" value="1"/>
</dbReference>
<keyword evidence="2" id="KW-0004">4Fe-4S</keyword>
<dbReference type="SUPFAM" id="SSF54292">
    <property type="entry name" value="2Fe-2S ferredoxin-like"/>
    <property type="match status" value="1"/>
</dbReference>
<proteinExistence type="inferred from homology"/>
<dbReference type="InterPro" id="IPR006655">
    <property type="entry name" value="Mopterin_OxRdtase_prok_CS"/>
</dbReference>
<dbReference type="InterPro" id="IPR001041">
    <property type="entry name" value="2Fe-2S_ferredoxin-type"/>
</dbReference>
<dbReference type="InterPro" id="IPR036010">
    <property type="entry name" value="2Fe-2S_ferredoxin-like_sf"/>
</dbReference>
<reference evidence="14" key="1">
    <citation type="submission" date="2023-07" db="EMBL/GenBank/DDBJ databases">
        <authorList>
            <person name="Colorado M.A."/>
            <person name="Villamil L.M."/>
            <person name="Melo J.F."/>
            <person name="Rodriguez J.A."/>
            <person name="Ruiz R.Y."/>
        </authorList>
    </citation>
    <scope>NUCLEOTIDE SEQUENCE [LARGE SCALE GENOMIC DNA]</scope>
    <source>
        <strain evidence="14">C33</strain>
    </source>
</reference>
<dbReference type="InterPro" id="IPR006656">
    <property type="entry name" value="Mopterin_OxRdtase"/>
</dbReference>
<evidence type="ECO:0000259" key="12">
    <source>
        <dbReference type="PROSITE" id="PS51839"/>
    </source>
</evidence>
<evidence type="ECO:0000313" key="14">
    <source>
        <dbReference type="Proteomes" id="UP001279681"/>
    </source>
</evidence>
<evidence type="ECO:0000256" key="6">
    <source>
        <dbReference type="ARBA" id="ARBA00023002"/>
    </source>
</evidence>
<evidence type="ECO:0000256" key="7">
    <source>
        <dbReference type="ARBA" id="ARBA00023004"/>
    </source>
</evidence>
<dbReference type="PANTHER" id="PTHR43105:SF14">
    <property type="entry name" value="FORMATE DEHYDROGENASE H"/>
    <property type="match status" value="1"/>
</dbReference>
<dbReference type="InterPro" id="IPR019574">
    <property type="entry name" value="NADH_UbQ_OxRdtase_Gsu_4Fe4S-bd"/>
</dbReference>
<dbReference type="InterPro" id="IPR017896">
    <property type="entry name" value="4Fe4S_Fe-S-bd"/>
</dbReference>
<dbReference type="RefSeq" id="WP_320313311.1">
    <property type="nucleotide sequence ID" value="NZ_JAVIKH010000005.1"/>
</dbReference>
<feature type="domain" description="2Fe-2S ferredoxin-type" evidence="9">
    <location>
        <begin position="1"/>
        <end position="77"/>
    </location>
</feature>
<dbReference type="InterPro" id="IPR006478">
    <property type="entry name" value="Formate_DH_asu"/>
</dbReference>
<keyword evidence="6 13" id="KW-0560">Oxidoreductase</keyword>
<dbReference type="PIRSF" id="PIRSF036643">
    <property type="entry name" value="FDH_alpha"/>
    <property type="match status" value="1"/>
</dbReference>
<comment type="caution">
    <text evidence="13">The sequence shown here is derived from an EMBL/GenBank/DDBJ whole genome shotgun (WGS) entry which is preliminary data.</text>
</comment>
<dbReference type="SUPFAM" id="SSF53706">
    <property type="entry name" value="Formate dehydrogenase/DMSO reductase, domains 1-3"/>
    <property type="match status" value="1"/>
</dbReference>
<dbReference type="Pfam" id="PF13237">
    <property type="entry name" value="Fer4_10"/>
    <property type="match status" value="1"/>
</dbReference>
<keyword evidence="5" id="KW-0677">Repeat</keyword>
<evidence type="ECO:0000259" key="10">
    <source>
        <dbReference type="PROSITE" id="PS51379"/>
    </source>
</evidence>
<dbReference type="InterPro" id="IPR006963">
    <property type="entry name" value="Mopterin_OxRdtase_4Fe-4S_dom"/>
</dbReference>
<dbReference type="EMBL" id="JAVIKH010000005">
    <property type="protein sequence ID" value="MDX8335907.1"/>
    <property type="molecule type" value="Genomic_DNA"/>
</dbReference>
<dbReference type="Gene3D" id="2.40.40.20">
    <property type="match status" value="1"/>
</dbReference>
<dbReference type="CDD" id="cd02753">
    <property type="entry name" value="MopB_Formate-Dh-H"/>
    <property type="match status" value="1"/>
</dbReference>
<keyword evidence="14" id="KW-1185">Reference proteome</keyword>
<keyword evidence="4" id="KW-0479">Metal-binding</keyword>
<dbReference type="NCBIfam" id="TIGR01591">
    <property type="entry name" value="Fdh-alpha"/>
    <property type="match status" value="1"/>
</dbReference>
<dbReference type="PROSITE" id="PS51669">
    <property type="entry name" value="4FE4S_MOW_BIS_MGD"/>
    <property type="match status" value="1"/>
</dbReference>
<evidence type="ECO:0000259" key="9">
    <source>
        <dbReference type="PROSITE" id="PS51085"/>
    </source>
</evidence>
<dbReference type="GO" id="GO:0008863">
    <property type="term" value="F:formate dehydrogenase (NAD+) activity"/>
    <property type="evidence" value="ECO:0007669"/>
    <property type="project" value="UniProtKB-EC"/>
</dbReference>
<organism evidence="13 14">
    <name type="scientific">Candidatus Cetobacterium colombiensis</name>
    <dbReference type="NCBI Taxonomy" id="3073100"/>
    <lineage>
        <taxon>Bacteria</taxon>
        <taxon>Fusobacteriati</taxon>
        <taxon>Fusobacteriota</taxon>
        <taxon>Fusobacteriia</taxon>
        <taxon>Fusobacteriales</taxon>
        <taxon>Fusobacteriaceae</taxon>
        <taxon>Cetobacterium</taxon>
    </lineage>
</organism>
<dbReference type="InterPro" id="IPR050123">
    <property type="entry name" value="Prok_molybdopt-oxidoreductase"/>
</dbReference>
<dbReference type="Gene3D" id="3.10.20.740">
    <property type="match status" value="1"/>
</dbReference>
<dbReference type="Pfam" id="PF13510">
    <property type="entry name" value="Fer2_4"/>
    <property type="match status" value="1"/>
</dbReference>
<evidence type="ECO:0000256" key="3">
    <source>
        <dbReference type="ARBA" id="ARBA00022714"/>
    </source>
</evidence>
<dbReference type="PROSITE" id="PS51379">
    <property type="entry name" value="4FE4S_FER_2"/>
    <property type="match status" value="2"/>
</dbReference>
<dbReference type="InterPro" id="IPR009010">
    <property type="entry name" value="Asp_de-COase-like_dom_sf"/>
</dbReference>
<feature type="domain" description="4Fe-4S Mo/W bis-MGD-type" evidence="11">
    <location>
        <begin position="215"/>
        <end position="270"/>
    </location>
</feature>
<name>A0ABU4W8Q7_9FUSO</name>
<evidence type="ECO:0000256" key="5">
    <source>
        <dbReference type="ARBA" id="ARBA00022737"/>
    </source>
</evidence>
<dbReference type="PROSITE" id="PS51085">
    <property type="entry name" value="2FE2S_FER_2"/>
    <property type="match status" value="1"/>
</dbReference>
<gene>
    <name evidence="13" type="primary">fdhF</name>
    <name evidence="13" type="ORF">RFV38_05265</name>
</gene>
<evidence type="ECO:0000256" key="8">
    <source>
        <dbReference type="ARBA" id="ARBA00023014"/>
    </source>
</evidence>
<dbReference type="PROSITE" id="PS00490">
    <property type="entry name" value="MOLYBDOPTERIN_PROK_2"/>
    <property type="match status" value="1"/>
</dbReference>
<evidence type="ECO:0000256" key="4">
    <source>
        <dbReference type="ARBA" id="ARBA00022723"/>
    </source>
</evidence>
<dbReference type="Gene3D" id="2.20.25.90">
    <property type="entry name" value="ADC-like domains"/>
    <property type="match status" value="1"/>
</dbReference>
<dbReference type="Gene3D" id="3.30.70.20">
    <property type="match status" value="1"/>
</dbReference>
<dbReference type="InterPro" id="IPR017900">
    <property type="entry name" value="4Fe4S_Fe_S_CS"/>
</dbReference>
<dbReference type="CDD" id="cd00207">
    <property type="entry name" value="fer2"/>
    <property type="match status" value="1"/>
</dbReference>
<keyword evidence="7" id="KW-0408">Iron</keyword>